<dbReference type="GO" id="GO:0015701">
    <property type="term" value="P:bicarbonate transport"/>
    <property type="evidence" value="ECO:0007669"/>
    <property type="project" value="TreeGrafter"/>
</dbReference>
<comment type="subcellular location">
    <subcellularLocation>
        <location evidence="1">Membrane</location>
        <topology evidence="1">Multi-pass membrane protein</topology>
    </subcellularLocation>
</comment>
<dbReference type="GO" id="GO:0005886">
    <property type="term" value="C:plasma membrane"/>
    <property type="evidence" value="ECO:0007669"/>
    <property type="project" value="TreeGrafter"/>
</dbReference>
<keyword evidence="3 5" id="KW-1133">Transmembrane helix</keyword>
<protein>
    <submittedName>
        <fullName evidence="8">Bicarbonate transporter-like transmembrane domain-containing protein</fullName>
    </submittedName>
</protein>
<accession>A0A914R6Z1</accession>
<organism evidence="7 8">
    <name type="scientific">Parascaris equorum</name>
    <name type="common">Equine roundworm</name>
    <dbReference type="NCBI Taxonomy" id="6256"/>
    <lineage>
        <taxon>Eukaryota</taxon>
        <taxon>Metazoa</taxon>
        <taxon>Ecdysozoa</taxon>
        <taxon>Nematoda</taxon>
        <taxon>Chromadorea</taxon>
        <taxon>Rhabditida</taxon>
        <taxon>Spirurina</taxon>
        <taxon>Ascaridomorpha</taxon>
        <taxon>Ascaridoidea</taxon>
        <taxon>Ascarididae</taxon>
        <taxon>Parascaris</taxon>
    </lineage>
</organism>
<dbReference type="PANTHER" id="PTHR11453:SF47">
    <property type="entry name" value="ANION EXCHANGE PROTEIN"/>
    <property type="match status" value="1"/>
</dbReference>
<evidence type="ECO:0000256" key="3">
    <source>
        <dbReference type="ARBA" id="ARBA00022989"/>
    </source>
</evidence>
<feature type="domain" description="Bicarbonate transporter-like transmembrane" evidence="6">
    <location>
        <begin position="44"/>
        <end position="106"/>
    </location>
</feature>
<dbReference type="AlphaFoldDB" id="A0A914R6Z1"/>
<sequence length="107" mass="11728">MQHRASFGIYAIFGYTDDYESDCVQDNGFAYFTDLSDVTDSQRLLLSRRDRGLVKGTGLHWDLVLMGICTLICSVFGLPWMCAAAVQSLAHCGSLTVMKKAAPGEKA</sequence>
<dbReference type="WBParaSite" id="PEQ_0000240901-mRNA-1">
    <property type="protein sequence ID" value="PEQ_0000240901-mRNA-1"/>
    <property type="gene ID" value="PEQ_0000240901"/>
</dbReference>
<dbReference type="Pfam" id="PF00955">
    <property type="entry name" value="HCO3_cotransp"/>
    <property type="match status" value="1"/>
</dbReference>
<dbReference type="InterPro" id="IPR003020">
    <property type="entry name" value="HCO3_transpt_euk"/>
</dbReference>
<evidence type="ECO:0000256" key="2">
    <source>
        <dbReference type="ARBA" id="ARBA00022692"/>
    </source>
</evidence>
<dbReference type="Proteomes" id="UP000887564">
    <property type="component" value="Unplaced"/>
</dbReference>
<keyword evidence="4 5" id="KW-0472">Membrane</keyword>
<keyword evidence="2 5" id="KW-0812">Transmembrane</keyword>
<feature type="transmembrane region" description="Helical" evidence="5">
    <location>
        <begin position="63"/>
        <end position="90"/>
    </location>
</feature>
<dbReference type="GO" id="GO:0051453">
    <property type="term" value="P:regulation of intracellular pH"/>
    <property type="evidence" value="ECO:0007669"/>
    <property type="project" value="TreeGrafter"/>
</dbReference>
<dbReference type="InterPro" id="IPR011531">
    <property type="entry name" value="HCO3_transpt-like_TM_dom"/>
</dbReference>
<evidence type="ECO:0000256" key="1">
    <source>
        <dbReference type="ARBA" id="ARBA00004141"/>
    </source>
</evidence>
<dbReference type="PANTHER" id="PTHR11453">
    <property type="entry name" value="ANION EXCHANGE PROTEIN"/>
    <property type="match status" value="1"/>
</dbReference>
<keyword evidence="7" id="KW-1185">Reference proteome</keyword>
<evidence type="ECO:0000313" key="7">
    <source>
        <dbReference type="Proteomes" id="UP000887564"/>
    </source>
</evidence>
<dbReference type="GO" id="GO:0005452">
    <property type="term" value="F:solute:inorganic anion antiporter activity"/>
    <property type="evidence" value="ECO:0007669"/>
    <property type="project" value="InterPro"/>
</dbReference>
<reference evidence="8" key="1">
    <citation type="submission" date="2022-11" db="UniProtKB">
        <authorList>
            <consortium name="WormBaseParasite"/>
        </authorList>
    </citation>
    <scope>IDENTIFICATION</scope>
</reference>
<evidence type="ECO:0000256" key="5">
    <source>
        <dbReference type="SAM" id="Phobius"/>
    </source>
</evidence>
<evidence type="ECO:0000313" key="8">
    <source>
        <dbReference type="WBParaSite" id="PEQ_0000240901-mRNA-1"/>
    </source>
</evidence>
<evidence type="ECO:0000256" key="4">
    <source>
        <dbReference type="ARBA" id="ARBA00023136"/>
    </source>
</evidence>
<dbReference type="GO" id="GO:0006820">
    <property type="term" value="P:monoatomic anion transport"/>
    <property type="evidence" value="ECO:0007669"/>
    <property type="project" value="InterPro"/>
</dbReference>
<proteinExistence type="predicted"/>
<evidence type="ECO:0000259" key="6">
    <source>
        <dbReference type="Pfam" id="PF00955"/>
    </source>
</evidence>
<name>A0A914R6Z1_PAREQ</name>